<sequence>MGSLKAQVSIALTIAPVPGTTISPPTGKRSSVFVARNRQCCLLRYVAALIILLNEKCSSKPTITAPTSGSGWNVSNVNATLF</sequence>
<gene>
    <name evidence="1" type="ORF">D910_03975</name>
</gene>
<organism evidence="1 2">
    <name type="scientific">Dendroctonus ponderosae</name>
    <name type="common">Mountain pine beetle</name>
    <dbReference type="NCBI Taxonomy" id="77166"/>
    <lineage>
        <taxon>Eukaryota</taxon>
        <taxon>Metazoa</taxon>
        <taxon>Ecdysozoa</taxon>
        <taxon>Arthropoda</taxon>
        <taxon>Hexapoda</taxon>
        <taxon>Insecta</taxon>
        <taxon>Pterygota</taxon>
        <taxon>Neoptera</taxon>
        <taxon>Endopterygota</taxon>
        <taxon>Coleoptera</taxon>
        <taxon>Polyphaga</taxon>
        <taxon>Cucujiformia</taxon>
        <taxon>Curculionidae</taxon>
        <taxon>Scolytinae</taxon>
        <taxon>Dendroctonus</taxon>
    </lineage>
</organism>
<evidence type="ECO:0000313" key="2">
    <source>
        <dbReference type="Proteomes" id="UP000030742"/>
    </source>
</evidence>
<dbReference type="Proteomes" id="UP000030742">
    <property type="component" value="Unassembled WGS sequence"/>
</dbReference>
<accession>U4U2M3</accession>
<reference evidence="1 2" key="1">
    <citation type="journal article" date="2013" name="Genome Biol.">
        <title>Draft genome of the mountain pine beetle, Dendroctonus ponderosae Hopkins, a major forest pest.</title>
        <authorList>
            <person name="Keeling C.I."/>
            <person name="Yuen M.M."/>
            <person name="Liao N.Y."/>
            <person name="Docking T.R."/>
            <person name="Chan S.K."/>
            <person name="Taylor G.A."/>
            <person name="Palmquist D.L."/>
            <person name="Jackman S.D."/>
            <person name="Nguyen A."/>
            <person name="Li M."/>
            <person name="Henderson H."/>
            <person name="Janes J.K."/>
            <person name="Zhao Y."/>
            <person name="Pandoh P."/>
            <person name="Moore R."/>
            <person name="Sperling F.A."/>
            <person name="Huber D.P."/>
            <person name="Birol I."/>
            <person name="Jones S.J."/>
            <person name="Bohlmann J."/>
        </authorList>
    </citation>
    <scope>NUCLEOTIDE SEQUENCE</scope>
</reference>
<dbReference type="AlphaFoldDB" id="U4U2M3"/>
<name>U4U2M3_DENPD</name>
<protein>
    <submittedName>
        <fullName evidence="1">Uncharacterized protein</fullName>
    </submittedName>
</protein>
<evidence type="ECO:0000313" key="1">
    <source>
        <dbReference type="EMBL" id="ERL86568.1"/>
    </source>
</evidence>
<proteinExistence type="predicted"/>
<dbReference type="EMBL" id="KB631829">
    <property type="protein sequence ID" value="ERL86568.1"/>
    <property type="molecule type" value="Genomic_DNA"/>
</dbReference>